<keyword evidence="4 6" id="KW-1133">Transmembrane helix</keyword>
<gene>
    <name evidence="7" type="ORF">ELD05_12195</name>
</gene>
<evidence type="ECO:0000256" key="4">
    <source>
        <dbReference type="ARBA" id="ARBA00022989"/>
    </source>
</evidence>
<dbReference type="GO" id="GO:0015658">
    <property type="term" value="F:branched-chain amino acid transmembrane transporter activity"/>
    <property type="evidence" value="ECO:0007669"/>
    <property type="project" value="InterPro"/>
</dbReference>
<dbReference type="KEGG" id="ccha:ELD05_12195"/>
<organism evidence="7 8">
    <name type="scientific">Caldicellulosiruptor changbaiensis</name>
    <dbReference type="NCBI Taxonomy" id="1222016"/>
    <lineage>
        <taxon>Bacteria</taxon>
        <taxon>Bacillati</taxon>
        <taxon>Bacillota</taxon>
        <taxon>Bacillota incertae sedis</taxon>
        <taxon>Caldicellulosiruptorales</taxon>
        <taxon>Caldicellulosiruptoraceae</taxon>
        <taxon>Caldicellulosiruptor</taxon>
    </lineage>
</organism>
<feature type="transmembrane region" description="Helical" evidence="6">
    <location>
        <begin position="60"/>
        <end position="79"/>
    </location>
</feature>
<dbReference type="PANTHER" id="PTHR30482:SF10">
    <property type="entry name" value="HIGH-AFFINITY BRANCHED-CHAIN AMINO ACID TRANSPORT PROTEIN BRAE"/>
    <property type="match status" value="1"/>
</dbReference>
<evidence type="ECO:0000256" key="3">
    <source>
        <dbReference type="ARBA" id="ARBA00022692"/>
    </source>
</evidence>
<evidence type="ECO:0000256" key="5">
    <source>
        <dbReference type="ARBA" id="ARBA00023136"/>
    </source>
</evidence>
<keyword evidence="8" id="KW-1185">Reference proteome</keyword>
<dbReference type="RefSeq" id="WP_127352987.1">
    <property type="nucleotide sequence ID" value="NZ_CP034791.1"/>
</dbReference>
<dbReference type="Proteomes" id="UP000282930">
    <property type="component" value="Chromosome"/>
</dbReference>
<keyword evidence="3 6" id="KW-0812">Transmembrane</keyword>
<feature type="transmembrane region" description="Helical" evidence="6">
    <location>
        <begin position="199"/>
        <end position="222"/>
    </location>
</feature>
<dbReference type="AlphaFoldDB" id="A0A3T0D9E6"/>
<dbReference type="GO" id="GO:0005886">
    <property type="term" value="C:plasma membrane"/>
    <property type="evidence" value="ECO:0007669"/>
    <property type="project" value="UniProtKB-SubCell"/>
</dbReference>
<feature type="transmembrane region" description="Helical" evidence="6">
    <location>
        <begin position="33"/>
        <end position="54"/>
    </location>
</feature>
<dbReference type="InterPro" id="IPR001851">
    <property type="entry name" value="ABC_transp_permease"/>
</dbReference>
<feature type="transmembrane region" description="Helical" evidence="6">
    <location>
        <begin position="234"/>
        <end position="261"/>
    </location>
</feature>
<reference evidence="7 8" key="1">
    <citation type="submission" date="2018-12" db="EMBL/GenBank/DDBJ databases">
        <title>Genome sequence from the cellulolytic species, Caldicellulosiruptor changbaiensis.</title>
        <authorList>
            <person name="Blumer-Schuette S.E."/>
            <person name="Mendoza C."/>
        </authorList>
    </citation>
    <scope>NUCLEOTIDE SEQUENCE [LARGE SCALE GENOMIC DNA]</scope>
    <source>
        <strain evidence="7 8">CBS-Z</strain>
    </source>
</reference>
<evidence type="ECO:0000313" key="7">
    <source>
        <dbReference type="EMBL" id="AZT91707.1"/>
    </source>
</evidence>
<dbReference type="PANTHER" id="PTHR30482">
    <property type="entry name" value="HIGH-AFFINITY BRANCHED-CHAIN AMINO ACID TRANSPORT SYSTEM PERMEASE"/>
    <property type="match status" value="1"/>
</dbReference>
<feature type="transmembrane region" description="Helical" evidence="6">
    <location>
        <begin position="267"/>
        <end position="286"/>
    </location>
</feature>
<evidence type="ECO:0000256" key="2">
    <source>
        <dbReference type="ARBA" id="ARBA00022475"/>
    </source>
</evidence>
<evidence type="ECO:0000256" key="6">
    <source>
        <dbReference type="SAM" id="Phobius"/>
    </source>
</evidence>
<comment type="subcellular location">
    <subcellularLocation>
        <location evidence="1">Cell membrane</location>
        <topology evidence="1">Multi-pass membrane protein</topology>
    </subcellularLocation>
</comment>
<sequence>MRKRILILAVILIIYAIFTLGMKVGIIDDYIKLNILLILLNIILATSLNLISGITGQFSLGHAGFMAIGAYTVAVLITLPKPLPFYLSLLIGGVFAAFAGLIIGLPVLRLRGDYLAIATLGFAEIIRVVIQNIDYLGGASGISDIPQGIDWTGYYVIAILTIIILSNIINSSYGRAMVAVREDEIAAETIGINTTLFKVLAFVIGAFFAGIGGGMYAGYFGFIQPDIFNFFKSIDILVMVVLGGLGSLSGSIIAAIVLTIVSTLLQNVPAVRMVLYSIILIIIMLFRPQGLLGKREIRLSDILSFQRRGV</sequence>
<protein>
    <submittedName>
        <fullName evidence="7">Branched-chain amino acid ABC transporter permease</fullName>
    </submittedName>
</protein>
<dbReference type="CDD" id="cd06581">
    <property type="entry name" value="TM_PBP1_LivM_like"/>
    <property type="match status" value="1"/>
</dbReference>
<accession>A0A3T0D9E6</accession>
<feature type="transmembrane region" description="Helical" evidence="6">
    <location>
        <begin position="6"/>
        <end position="26"/>
    </location>
</feature>
<dbReference type="InterPro" id="IPR043428">
    <property type="entry name" value="LivM-like"/>
</dbReference>
<dbReference type="EMBL" id="CP034791">
    <property type="protein sequence ID" value="AZT91707.1"/>
    <property type="molecule type" value="Genomic_DNA"/>
</dbReference>
<proteinExistence type="predicted"/>
<feature type="transmembrane region" description="Helical" evidence="6">
    <location>
        <begin position="151"/>
        <end position="169"/>
    </location>
</feature>
<dbReference type="Pfam" id="PF02653">
    <property type="entry name" value="BPD_transp_2"/>
    <property type="match status" value="1"/>
</dbReference>
<name>A0A3T0D9E6_9FIRM</name>
<keyword evidence="2" id="KW-1003">Cell membrane</keyword>
<keyword evidence="5 6" id="KW-0472">Membrane</keyword>
<feature type="transmembrane region" description="Helical" evidence="6">
    <location>
        <begin position="86"/>
        <end position="108"/>
    </location>
</feature>
<feature type="transmembrane region" description="Helical" evidence="6">
    <location>
        <begin position="114"/>
        <end position="130"/>
    </location>
</feature>
<evidence type="ECO:0000256" key="1">
    <source>
        <dbReference type="ARBA" id="ARBA00004651"/>
    </source>
</evidence>
<evidence type="ECO:0000313" key="8">
    <source>
        <dbReference type="Proteomes" id="UP000282930"/>
    </source>
</evidence>